<organism evidence="2 3">
    <name type="scientific">Babesia bovis</name>
    <dbReference type="NCBI Taxonomy" id="5865"/>
    <lineage>
        <taxon>Eukaryota</taxon>
        <taxon>Sar</taxon>
        <taxon>Alveolata</taxon>
        <taxon>Apicomplexa</taxon>
        <taxon>Aconoidasida</taxon>
        <taxon>Piroplasmida</taxon>
        <taxon>Babesiidae</taxon>
        <taxon>Babesia</taxon>
    </lineage>
</organism>
<proteinExistence type="predicted"/>
<evidence type="ECO:0000313" key="2">
    <source>
        <dbReference type="EMBL" id="EDO08658.1"/>
    </source>
</evidence>
<accession>A7AQ24</accession>
<dbReference type="AlphaFoldDB" id="A7AQ24"/>
<dbReference type="SUPFAM" id="SSF52113">
    <property type="entry name" value="BRCT domain"/>
    <property type="match status" value="1"/>
</dbReference>
<dbReference type="InterPro" id="IPR036420">
    <property type="entry name" value="BRCT_dom_sf"/>
</dbReference>
<dbReference type="VEuPathDB" id="PiroplasmaDB:BBOV_III011060"/>
<keyword evidence="3" id="KW-1185">Reference proteome</keyword>
<comment type="caution">
    <text evidence="2">The sequence shown here is derived from an EMBL/GenBank/DDBJ whole genome shotgun (WGS) entry which is preliminary data.</text>
</comment>
<dbReference type="InParanoid" id="A7AQ24"/>
<dbReference type="Gene3D" id="3.40.50.10190">
    <property type="entry name" value="BRCT domain"/>
    <property type="match status" value="1"/>
</dbReference>
<dbReference type="Pfam" id="PF16589">
    <property type="entry name" value="BRCT_2"/>
    <property type="match status" value="1"/>
</dbReference>
<dbReference type="OMA" id="KNDHCDN"/>
<dbReference type="PROSITE" id="PS50172">
    <property type="entry name" value="BRCT"/>
    <property type="match status" value="1"/>
</dbReference>
<feature type="domain" description="BRCT" evidence="1">
    <location>
        <begin position="681"/>
        <end position="773"/>
    </location>
</feature>
<gene>
    <name evidence="2" type="ORF">BBOV_III011060</name>
</gene>
<sequence>MDTQSQVSSSQKKCRHVAFIKSQFLGNVLKFVQNEVVDENKDKCFIPSCHGTDMEKLKEFFKMGQPPIRTYHPINYIGIGLHNNKEDTVDNETDSGASMEPPDNVFSIPVITNDATYFKQHIFASPSCMYATLPEMASALDFEGLNVGLRIVIEVLVKPASYVTGPASVKNIKNGFDCCFDNQNIEWFVKNLDHIVPHRLLFRIMKKEDVVVPMTREPVFNDVKQVTISKEDGVSLITVLPSSSTKFLDESGFQSLKGAVADSGTHEDAVTILESPSNTLGSQNQLNYMVIGFKYKWTDSNNKIIYYLKTIIGSKWLEWDNDKKQWKIKGTYIYECVKYALYLGLRINDKVLFALWSWLRSIDMRNVGEVFSKVQLIEFMQSNKIWLFQRVDLKVTPGYNPSIHGDLGKGATPALQAAARESAETVHISLVPYNRDIVAKFKDRNGAYVWNKADGCWQTGNLITALEDLMAVLPHLKECSQSDTYLSSRGINLRDINKLAKRKDSGSKRKDSAKRRELMIDDNDVDDDFTTVTTLMLTAAGKEPHLMRIRDKIKTVVEKIAPPMSSISASGKIMEGGAGTGGIEFVEAPRGSEAWNKISLCVVPNESDGELPVDEYDPQLLASLIAEVFIVKEAAIDYLLANFKRWPGPHDTVGYLRWTTFMARQEPTFAELSFDARQRLAQSRLFCDEDFYISGSPESAEASLCHMLIELGNGKIVQEAKDAEYVIITDKTSPEALELKQKFANNDEDLISATHGARHSTLVTPKYIYDCIKTWQLQRPTKSSGHMAF</sequence>
<name>A7AQ24_BABBO</name>
<dbReference type="FunCoup" id="A7AQ24">
    <property type="interactions" value="4"/>
</dbReference>
<evidence type="ECO:0000259" key="1">
    <source>
        <dbReference type="PROSITE" id="PS50172"/>
    </source>
</evidence>
<evidence type="ECO:0000313" key="3">
    <source>
        <dbReference type="Proteomes" id="UP000002173"/>
    </source>
</evidence>
<dbReference type="InterPro" id="IPR001357">
    <property type="entry name" value="BRCT_dom"/>
</dbReference>
<dbReference type="eggNOG" id="ENOG502S7J3">
    <property type="taxonomic scope" value="Eukaryota"/>
</dbReference>
<dbReference type="EMBL" id="AAXT01000001">
    <property type="protein sequence ID" value="EDO08658.1"/>
    <property type="molecule type" value="Genomic_DNA"/>
</dbReference>
<protein>
    <recommendedName>
        <fullName evidence="1">BRCT domain-containing protein</fullName>
    </recommendedName>
</protein>
<dbReference type="Proteomes" id="UP000002173">
    <property type="component" value="Chromosome 3"/>
</dbReference>
<reference evidence="2 3" key="1">
    <citation type="journal article" date="2007" name="PLoS Pathog.">
        <title>Genome sequence of Babesia bovis and comparative analysis of apicomplexan hemoprotozoa.</title>
        <authorList>
            <person name="Brayton K.A."/>
            <person name="Lau A.O.T."/>
            <person name="Herndon D.R."/>
            <person name="Hannick L."/>
            <person name="Kappmeyer L.S."/>
            <person name="Berens S.J."/>
            <person name="Bidwell S.L."/>
            <person name="Brown W.C."/>
            <person name="Crabtree J."/>
            <person name="Fadrosh D."/>
            <person name="Feldblum T."/>
            <person name="Forberger H.A."/>
            <person name="Haas B.J."/>
            <person name="Howell J.M."/>
            <person name="Khouri H."/>
            <person name="Koo H."/>
            <person name="Mann D.J."/>
            <person name="Norimine J."/>
            <person name="Paulsen I.T."/>
            <person name="Radune D."/>
            <person name="Ren Q."/>
            <person name="Smith R.K. Jr."/>
            <person name="Suarez C.E."/>
            <person name="White O."/>
            <person name="Wortman J.R."/>
            <person name="Knowles D.P. Jr."/>
            <person name="McElwain T.F."/>
            <person name="Nene V.M."/>
        </authorList>
    </citation>
    <scope>NUCLEOTIDE SEQUENCE [LARGE SCALE GENOMIC DNA]</scope>
    <source>
        <strain evidence="2">T2Bo</strain>
    </source>
</reference>